<dbReference type="AlphaFoldDB" id="M2LIB3"/>
<reference evidence="1 2" key="1">
    <citation type="journal article" date="2012" name="PLoS Pathog.">
        <title>Diverse lifestyles and strategies of plant pathogenesis encoded in the genomes of eighteen Dothideomycetes fungi.</title>
        <authorList>
            <person name="Ohm R.A."/>
            <person name="Feau N."/>
            <person name="Henrissat B."/>
            <person name="Schoch C.L."/>
            <person name="Horwitz B.A."/>
            <person name="Barry K.W."/>
            <person name="Condon B.J."/>
            <person name="Copeland A.C."/>
            <person name="Dhillon B."/>
            <person name="Glaser F."/>
            <person name="Hesse C.N."/>
            <person name="Kosti I."/>
            <person name="LaButti K."/>
            <person name="Lindquist E.A."/>
            <person name="Lucas S."/>
            <person name="Salamov A.A."/>
            <person name="Bradshaw R.E."/>
            <person name="Ciuffetti L."/>
            <person name="Hamelin R.C."/>
            <person name="Kema G.H.J."/>
            <person name="Lawrence C."/>
            <person name="Scott J.A."/>
            <person name="Spatafora J.W."/>
            <person name="Turgeon B.G."/>
            <person name="de Wit P.J.G.M."/>
            <person name="Zhong S."/>
            <person name="Goodwin S.B."/>
            <person name="Grigoriev I.V."/>
        </authorList>
    </citation>
    <scope>NUCLEOTIDE SEQUENCE [LARGE SCALE GENOMIC DNA]</scope>
    <source>
        <strain evidence="1 2">UAMH 10762</strain>
    </source>
</reference>
<name>M2LIB3_BAUPA</name>
<organism evidence="1 2">
    <name type="scientific">Baudoinia panamericana (strain UAMH 10762)</name>
    <name type="common">Angels' share fungus</name>
    <name type="synonym">Baudoinia compniacensis (strain UAMH 10762)</name>
    <dbReference type="NCBI Taxonomy" id="717646"/>
    <lineage>
        <taxon>Eukaryota</taxon>
        <taxon>Fungi</taxon>
        <taxon>Dikarya</taxon>
        <taxon>Ascomycota</taxon>
        <taxon>Pezizomycotina</taxon>
        <taxon>Dothideomycetes</taxon>
        <taxon>Dothideomycetidae</taxon>
        <taxon>Mycosphaerellales</taxon>
        <taxon>Teratosphaeriaceae</taxon>
        <taxon>Baudoinia</taxon>
    </lineage>
</organism>
<evidence type="ECO:0000313" key="1">
    <source>
        <dbReference type="EMBL" id="EMC93907.1"/>
    </source>
</evidence>
<dbReference type="RefSeq" id="XP_007678612.1">
    <property type="nucleotide sequence ID" value="XM_007680422.1"/>
</dbReference>
<sequence>MPSSSNHNTYLERQILDLFRATYLKILILPRGESARQQIVIWFAELLDVERTELAQVLIPTRTPAFPTPVTYEERKFWFDFRIQACRLSEKQMLLGAAESLADVGAALIAVGRASEAGKWCEAAAGFEEAGWKAEAEARETKWDCEEIR</sequence>
<gene>
    <name evidence="1" type="ORF">BAUCODRAFT_36359</name>
</gene>
<evidence type="ECO:0000313" key="2">
    <source>
        <dbReference type="Proteomes" id="UP000011761"/>
    </source>
</evidence>
<dbReference type="HOGENOM" id="CLU_1749290_0_0_1"/>
<dbReference type="GeneID" id="19112937"/>
<keyword evidence="2" id="KW-1185">Reference proteome</keyword>
<dbReference type="Proteomes" id="UP000011761">
    <property type="component" value="Unassembled WGS sequence"/>
</dbReference>
<protein>
    <submittedName>
        <fullName evidence="1">Uncharacterized protein</fullName>
    </submittedName>
</protein>
<dbReference type="KEGG" id="bcom:BAUCODRAFT_36359"/>
<proteinExistence type="predicted"/>
<accession>M2LIB3</accession>
<dbReference type="EMBL" id="KB445559">
    <property type="protein sequence ID" value="EMC93907.1"/>
    <property type="molecule type" value="Genomic_DNA"/>
</dbReference>